<dbReference type="PANTHER" id="PTHR10073:SF12">
    <property type="entry name" value="DNA MISMATCH REPAIR PROTEIN MLH1"/>
    <property type="match status" value="1"/>
</dbReference>
<reference evidence="3" key="1">
    <citation type="submission" date="2018-06" db="EMBL/GenBank/DDBJ databases">
        <authorList>
            <person name="Ashton P.M."/>
            <person name="Dallman T."/>
            <person name="Nair S."/>
            <person name="De Pinna E."/>
            <person name="Peters T."/>
            <person name="Grant K."/>
        </authorList>
    </citation>
    <scope>NUCLEOTIDE SEQUENCE [LARGE SCALE GENOMIC DNA]</scope>
    <source>
        <strain evidence="3">275803</strain>
    </source>
</reference>
<dbReference type="GO" id="GO:0006298">
    <property type="term" value="P:mismatch repair"/>
    <property type="evidence" value="ECO:0007669"/>
    <property type="project" value="InterPro"/>
</dbReference>
<dbReference type="Gene3D" id="3.30.565.10">
    <property type="entry name" value="Histidine kinase-like ATPase, C-terminal domain"/>
    <property type="match status" value="1"/>
</dbReference>
<dbReference type="GO" id="GO:0140664">
    <property type="term" value="F:ATP-dependent DNA damage sensor activity"/>
    <property type="evidence" value="ECO:0007669"/>
    <property type="project" value="InterPro"/>
</dbReference>
<dbReference type="Proteomes" id="UP000839598">
    <property type="component" value="Unassembled WGS sequence"/>
</dbReference>
<dbReference type="GO" id="GO:0016887">
    <property type="term" value="F:ATP hydrolysis activity"/>
    <property type="evidence" value="ECO:0007669"/>
    <property type="project" value="InterPro"/>
</dbReference>
<protein>
    <recommendedName>
        <fullName evidence="4">DNA mismatch repair protein MutL</fullName>
    </recommendedName>
</protein>
<gene>
    <name evidence="3" type="ORF">DN310_20765</name>
</gene>
<comment type="caution">
    <text evidence="3">The sequence shown here is derived from an EMBL/GenBank/DDBJ whole genome shotgun (WGS) entry which is preliminary data.</text>
</comment>
<proteinExistence type="inferred from homology"/>
<dbReference type="GO" id="GO:0032300">
    <property type="term" value="C:mismatch repair complex"/>
    <property type="evidence" value="ECO:0007669"/>
    <property type="project" value="InterPro"/>
</dbReference>
<sequence length="92" mass="9332">MRIDVEKGGAKCIRVSDNGSGISKDELALVLMRHATSKISSQEDLEGIASPGFRGGPGHVPGDETGVSSAGDDCGGAGFVLQHSGATSFSEK</sequence>
<evidence type="ECO:0000313" key="3">
    <source>
        <dbReference type="EMBL" id="ECI4011684.1"/>
    </source>
</evidence>
<accession>A0A5Y3MVU8</accession>
<dbReference type="InterPro" id="IPR038973">
    <property type="entry name" value="MutL/Mlh/Pms-like"/>
</dbReference>
<evidence type="ECO:0008006" key="4">
    <source>
        <dbReference type="Google" id="ProtNLM"/>
    </source>
</evidence>
<name>A0A5Y3MVU8_SALER</name>
<evidence type="ECO:0000256" key="1">
    <source>
        <dbReference type="ARBA" id="ARBA00006082"/>
    </source>
</evidence>
<evidence type="ECO:0000256" key="2">
    <source>
        <dbReference type="SAM" id="MobiDB-lite"/>
    </source>
</evidence>
<dbReference type="SUPFAM" id="SSF55874">
    <property type="entry name" value="ATPase domain of HSP90 chaperone/DNA topoisomerase II/histidine kinase"/>
    <property type="match status" value="1"/>
</dbReference>
<dbReference type="InterPro" id="IPR036890">
    <property type="entry name" value="HATPase_C_sf"/>
</dbReference>
<organism evidence="3">
    <name type="scientific">Salmonella enterica subsp. salamae</name>
    <dbReference type="NCBI Taxonomy" id="59202"/>
    <lineage>
        <taxon>Bacteria</taxon>
        <taxon>Pseudomonadati</taxon>
        <taxon>Pseudomonadota</taxon>
        <taxon>Gammaproteobacteria</taxon>
        <taxon>Enterobacterales</taxon>
        <taxon>Enterobacteriaceae</taxon>
        <taxon>Salmonella</taxon>
    </lineage>
</organism>
<dbReference type="EMBL" id="AAIVAV010000030">
    <property type="protein sequence ID" value="ECI4011684.1"/>
    <property type="molecule type" value="Genomic_DNA"/>
</dbReference>
<dbReference type="AlphaFoldDB" id="A0A5Y3MVU8"/>
<comment type="similarity">
    <text evidence="1">Belongs to the DNA mismatch repair MutL/HexB family.</text>
</comment>
<feature type="region of interest" description="Disordered" evidence="2">
    <location>
        <begin position="40"/>
        <end position="73"/>
    </location>
</feature>
<dbReference type="PANTHER" id="PTHR10073">
    <property type="entry name" value="DNA MISMATCH REPAIR PROTEIN MLH, PMS, MUTL"/>
    <property type="match status" value="1"/>
</dbReference>